<keyword evidence="3" id="KW-1185">Reference proteome</keyword>
<feature type="compositionally biased region" description="Gly residues" evidence="1">
    <location>
        <begin position="49"/>
        <end position="64"/>
    </location>
</feature>
<dbReference type="OrthoDB" id="9808131at2"/>
<dbReference type="eggNOG" id="ENOG5033NNU">
    <property type="taxonomic scope" value="Bacteria"/>
</dbReference>
<dbReference type="Proteomes" id="UP000024284">
    <property type="component" value="Unassembled WGS sequence"/>
</dbReference>
<sequence length="92" mass="8828">MSEEPAILSAVEDRRRFLKSCGRFAATVPPAMTIMLSTSLSSAAIAASAGGGGGGPKGNNGVGNGLDPQPPGNPPINDGPGTGPGSPGNKGG</sequence>
<evidence type="ECO:0000313" key="2">
    <source>
        <dbReference type="EMBL" id="KFG90248.1"/>
    </source>
</evidence>
<dbReference type="RefSeq" id="WP_051908232.1">
    <property type="nucleotide sequence ID" value="NZ_BCZD01000025.1"/>
</dbReference>
<organism evidence="2 3">
    <name type="scientific">Sphingobium herbicidovorans (strain ATCC 700291 / DSM 11019 / CCUG 56400 / KCTC 2939 / LMG 18315 / NBRC 16415 / MH)</name>
    <name type="common">Sphingomonas herbicidovorans</name>
    <dbReference type="NCBI Taxonomy" id="1219045"/>
    <lineage>
        <taxon>Bacteria</taxon>
        <taxon>Pseudomonadati</taxon>
        <taxon>Pseudomonadota</taxon>
        <taxon>Alphaproteobacteria</taxon>
        <taxon>Sphingomonadales</taxon>
        <taxon>Sphingomonadaceae</taxon>
        <taxon>Sphingobium</taxon>
    </lineage>
</organism>
<dbReference type="PATRIC" id="fig|1219045.3.peg.1954"/>
<dbReference type="STRING" id="76947.GCA_002080435_01563"/>
<dbReference type="EMBL" id="JFZA02000013">
    <property type="protein sequence ID" value="KFG90248.1"/>
    <property type="molecule type" value="Genomic_DNA"/>
</dbReference>
<accession>A0A086PA30</accession>
<evidence type="ECO:0000313" key="3">
    <source>
        <dbReference type="Proteomes" id="UP000024284"/>
    </source>
</evidence>
<name>A0A086PA30_SPHHM</name>
<protein>
    <submittedName>
        <fullName evidence="2">Uncharacterized protein</fullName>
    </submittedName>
</protein>
<reference evidence="2" key="1">
    <citation type="submission" date="2014-08" db="EMBL/GenBank/DDBJ databases">
        <title>Draft genome sequences of Sphingobium herbicidovorans.</title>
        <authorList>
            <person name="Gan H.M."/>
            <person name="Gan H.Y."/>
            <person name="Savka M.A."/>
        </authorList>
    </citation>
    <scope>NUCLEOTIDE SEQUENCE [LARGE SCALE GENOMIC DNA]</scope>
    <source>
        <strain evidence="2">NBRC 16415</strain>
    </source>
</reference>
<comment type="caution">
    <text evidence="2">The sequence shown here is derived from an EMBL/GenBank/DDBJ whole genome shotgun (WGS) entry which is preliminary data.</text>
</comment>
<proteinExistence type="predicted"/>
<gene>
    <name evidence="2" type="ORF">BV98_001913</name>
</gene>
<evidence type="ECO:0000256" key="1">
    <source>
        <dbReference type="SAM" id="MobiDB-lite"/>
    </source>
</evidence>
<feature type="region of interest" description="Disordered" evidence="1">
    <location>
        <begin position="45"/>
        <end position="92"/>
    </location>
</feature>
<feature type="compositionally biased region" description="Gly residues" evidence="1">
    <location>
        <begin position="80"/>
        <end position="92"/>
    </location>
</feature>
<dbReference type="AlphaFoldDB" id="A0A086PA30"/>